<accession>A0ABN1GDF8</accession>
<dbReference type="Proteomes" id="UP001500957">
    <property type="component" value="Unassembled WGS sequence"/>
</dbReference>
<reference evidence="1 2" key="1">
    <citation type="journal article" date="2019" name="Int. J. Syst. Evol. Microbiol.">
        <title>The Global Catalogue of Microorganisms (GCM) 10K type strain sequencing project: providing services to taxonomists for standard genome sequencing and annotation.</title>
        <authorList>
            <consortium name="The Broad Institute Genomics Platform"/>
            <consortium name="The Broad Institute Genome Sequencing Center for Infectious Disease"/>
            <person name="Wu L."/>
            <person name="Ma J."/>
        </authorList>
    </citation>
    <scope>NUCLEOTIDE SEQUENCE [LARGE SCALE GENOMIC DNA]</scope>
    <source>
        <strain evidence="1 2">JCM 10671</strain>
    </source>
</reference>
<evidence type="ECO:0000313" key="2">
    <source>
        <dbReference type="Proteomes" id="UP001500957"/>
    </source>
</evidence>
<proteinExistence type="predicted"/>
<dbReference type="SUPFAM" id="SSF159245">
    <property type="entry name" value="AttH-like"/>
    <property type="match status" value="1"/>
</dbReference>
<sequence length="376" mass="41924">MSDGMQLTPADEFFTHQTSLPHAMVATSDPSWRERYWISVQDVAGGDTVMTIGLGKYPNTDVMEAFVALSHAGTQRNLRLSRTLLPRSTEMSVGPLRVEVVEPLRHLRLVCEANSSGVEFDIDWRARTEPLLEGRFFQISRARVTYDAIRYVQHGRATGRLTAPGLDATLTEDTWWGERDHSWGTRPLPRAPGMPPGERPEWRMLLFAPLQLPEFGLHLYLQEAPGGRAVHLSAGLTPLVGRDPEPEAIVAVEHDLEWVAGAPAPTLSGGTVVLRLSDGRALEFGLRTRPGRAHLRGGGYEGWNGWFQGHWRGDDTAESDVWDLTDPAQFYRYAKAGSDHLVEVTHNGQTGYGIVEYMVLPGYHRYTEALPPRRDA</sequence>
<name>A0ABN1GDF8_9ACTN</name>
<evidence type="ECO:0000313" key="1">
    <source>
        <dbReference type="EMBL" id="GAA0609195.1"/>
    </source>
</evidence>
<gene>
    <name evidence="1" type="ORF">GCM10009547_09070</name>
</gene>
<comment type="caution">
    <text evidence="1">The sequence shown here is derived from an EMBL/GenBank/DDBJ whole genome shotgun (WGS) entry which is preliminary data.</text>
</comment>
<dbReference type="EMBL" id="BAAAHE010000007">
    <property type="protein sequence ID" value="GAA0609195.1"/>
    <property type="molecule type" value="Genomic_DNA"/>
</dbReference>
<protein>
    <submittedName>
        <fullName evidence="1">Uncharacterized protein</fullName>
    </submittedName>
</protein>
<organism evidence="1 2">
    <name type="scientific">Sporichthya brevicatena</name>
    <dbReference type="NCBI Taxonomy" id="171442"/>
    <lineage>
        <taxon>Bacteria</taxon>
        <taxon>Bacillati</taxon>
        <taxon>Actinomycetota</taxon>
        <taxon>Actinomycetes</taxon>
        <taxon>Sporichthyales</taxon>
        <taxon>Sporichthyaceae</taxon>
        <taxon>Sporichthya</taxon>
    </lineage>
</organism>
<keyword evidence="2" id="KW-1185">Reference proteome</keyword>